<keyword evidence="5" id="KW-1185">Reference proteome</keyword>
<evidence type="ECO:0000256" key="1">
    <source>
        <dbReference type="SAM" id="SignalP"/>
    </source>
</evidence>
<gene>
    <name evidence="2" type="ORF">BCL90_0349</name>
    <name evidence="3" type="ORF">E3V97_10105</name>
</gene>
<reference evidence="3 5" key="2">
    <citation type="submission" date="2019-03" db="EMBL/GenBank/DDBJ databases">
        <authorList>
            <person name="He R.-H."/>
        </authorList>
    </citation>
    <scope>NUCLEOTIDE SEQUENCE [LARGE SCALE GENOMIC DNA]</scope>
    <source>
        <strain evidence="3 5">DSM 19624</strain>
    </source>
</reference>
<dbReference type="Proteomes" id="UP000273898">
    <property type="component" value="Unassembled WGS sequence"/>
</dbReference>
<feature type="signal peptide" evidence="1">
    <location>
        <begin position="1"/>
        <end position="28"/>
    </location>
</feature>
<proteinExistence type="predicted"/>
<name>A0A497Y7T8_9SPHI</name>
<protein>
    <submittedName>
        <fullName evidence="2">Uncharacterized protein</fullName>
    </submittedName>
</protein>
<evidence type="ECO:0000313" key="2">
    <source>
        <dbReference type="EMBL" id="RLJ79642.1"/>
    </source>
</evidence>
<feature type="chain" id="PRO_5044605760" evidence="1">
    <location>
        <begin position="29"/>
        <end position="102"/>
    </location>
</feature>
<dbReference type="EMBL" id="RCCK01000010">
    <property type="protein sequence ID" value="RLJ79642.1"/>
    <property type="molecule type" value="Genomic_DNA"/>
</dbReference>
<dbReference type="OrthoDB" id="998050at2"/>
<dbReference type="Proteomes" id="UP000297429">
    <property type="component" value="Unassembled WGS sequence"/>
</dbReference>
<evidence type="ECO:0000313" key="3">
    <source>
        <dbReference type="EMBL" id="TFB30969.1"/>
    </source>
</evidence>
<reference evidence="2 4" key="1">
    <citation type="submission" date="2018-10" db="EMBL/GenBank/DDBJ databases">
        <title>Genomic Encyclopedia of Archaeal and Bacterial Type Strains, Phase II (KMG-II): from individual species to whole genera.</title>
        <authorList>
            <person name="Goeker M."/>
        </authorList>
    </citation>
    <scope>NUCLEOTIDE SEQUENCE [LARGE SCALE GENOMIC DNA]</scope>
    <source>
        <strain evidence="2 4">DSM 19624</strain>
    </source>
</reference>
<dbReference type="PROSITE" id="PS51257">
    <property type="entry name" value="PROKAR_LIPOPROTEIN"/>
    <property type="match status" value="1"/>
</dbReference>
<sequence length="102" mass="11467">MKIKSNYNLFIPALIILMAIASSCKQQAAPEETTSSMQHGDFIIIPDHDPLRAKLKEITVDTEAYHVQIATARTVKAIPTQYRARFKGWVQFPLSPPEKTKA</sequence>
<comment type="caution">
    <text evidence="2">The sequence shown here is derived from an EMBL/GenBank/DDBJ whole genome shotgun (WGS) entry which is preliminary data.</text>
</comment>
<evidence type="ECO:0000313" key="4">
    <source>
        <dbReference type="Proteomes" id="UP000273898"/>
    </source>
</evidence>
<dbReference type="RefSeq" id="WP_121282222.1">
    <property type="nucleotide sequence ID" value="NZ_RCCK01000010.1"/>
</dbReference>
<evidence type="ECO:0000313" key="5">
    <source>
        <dbReference type="Proteomes" id="UP000297429"/>
    </source>
</evidence>
<keyword evidence="1" id="KW-0732">Signal</keyword>
<dbReference type="EMBL" id="SOPX01000002">
    <property type="protein sequence ID" value="TFB30969.1"/>
    <property type="molecule type" value="Genomic_DNA"/>
</dbReference>
<organism evidence="2 4">
    <name type="scientific">Pedobacter alluvionis</name>
    <dbReference type="NCBI Taxonomy" id="475253"/>
    <lineage>
        <taxon>Bacteria</taxon>
        <taxon>Pseudomonadati</taxon>
        <taxon>Bacteroidota</taxon>
        <taxon>Sphingobacteriia</taxon>
        <taxon>Sphingobacteriales</taxon>
        <taxon>Sphingobacteriaceae</taxon>
        <taxon>Pedobacter</taxon>
    </lineage>
</organism>
<accession>A0A497Y7T8</accession>
<dbReference type="AlphaFoldDB" id="A0A497Y7T8"/>